<sequence length="114" mass="11893">MPGWRRDGPARPDAARRAEAVVAGRLDFALVGACGVAPPPGEGQLVWREVAVDPVFVMLAEDHPPAARPEVEAAALAAEAWTERNGYSSTATPSNSTKHSSSHNRTAPITAIAG</sequence>
<evidence type="ECO:0000313" key="4">
    <source>
        <dbReference type="Proteomes" id="UP000598297"/>
    </source>
</evidence>
<dbReference type="InterPro" id="IPR005119">
    <property type="entry name" value="LysR_subst-bd"/>
</dbReference>
<proteinExistence type="predicted"/>
<reference evidence="3" key="1">
    <citation type="submission" date="2020-01" db="EMBL/GenBank/DDBJ databases">
        <title>Whole-genome analyses of novel actinobacteria.</title>
        <authorList>
            <person name="Sahin N."/>
        </authorList>
    </citation>
    <scope>NUCLEOTIDE SEQUENCE</scope>
    <source>
        <strain evidence="3">YC537</strain>
    </source>
</reference>
<dbReference type="EMBL" id="JAAAHS010000121">
    <property type="protein sequence ID" value="NBE53135.1"/>
    <property type="molecule type" value="Genomic_DNA"/>
</dbReference>
<dbReference type="Proteomes" id="UP000598297">
    <property type="component" value="Unassembled WGS sequence"/>
</dbReference>
<dbReference type="OrthoDB" id="3171102at2"/>
<accession>A0A964URJ6</accession>
<dbReference type="AlphaFoldDB" id="A0A964URJ6"/>
<dbReference type="Gene3D" id="3.40.190.10">
    <property type="entry name" value="Periplasmic binding protein-like II"/>
    <property type="match status" value="2"/>
</dbReference>
<evidence type="ECO:0000256" key="1">
    <source>
        <dbReference type="SAM" id="MobiDB-lite"/>
    </source>
</evidence>
<organism evidence="3 4">
    <name type="scientific">Streptomyces boluensis</name>
    <dbReference type="NCBI Taxonomy" id="1775135"/>
    <lineage>
        <taxon>Bacteria</taxon>
        <taxon>Bacillati</taxon>
        <taxon>Actinomycetota</taxon>
        <taxon>Actinomycetes</taxon>
        <taxon>Kitasatosporales</taxon>
        <taxon>Streptomycetaceae</taxon>
        <taxon>Streptomyces</taxon>
    </lineage>
</organism>
<dbReference type="RefSeq" id="WP_161698747.1">
    <property type="nucleotide sequence ID" value="NZ_JAAAHS010000121.1"/>
</dbReference>
<evidence type="ECO:0000313" key="3">
    <source>
        <dbReference type="EMBL" id="NBE53135.1"/>
    </source>
</evidence>
<feature type="region of interest" description="Disordered" evidence="1">
    <location>
        <begin position="84"/>
        <end position="114"/>
    </location>
</feature>
<feature type="domain" description="LysR substrate-binding" evidence="2">
    <location>
        <begin position="16"/>
        <end position="85"/>
    </location>
</feature>
<feature type="compositionally biased region" description="Polar residues" evidence="1">
    <location>
        <begin position="85"/>
        <end position="107"/>
    </location>
</feature>
<name>A0A964URJ6_9ACTN</name>
<dbReference type="Pfam" id="PF03466">
    <property type="entry name" value="LysR_substrate"/>
    <property type="match status" value="1"/>
</dbReference>
<gene>
    <name evidence="3" type="ORF">GUY60_17250</name>
</gene>
<evidence type="ECO:0000259" key="2">
    <source>
        <dbReference type="Pfam" id="PF03466"/>
    </source>
</evidence>
<comment type="caution">
    <text evidence="3">The sequence shown here is derived from an EMBL/GenBank/DDBJ whole genome shotgun (WGS) entry which is preliminary data.</text>
</comment>
<protein>
    <recommendedName>
        <fullName evidence="2">LysR substrate-binding domain-containing protein</fullName>
    </recommendedName>
</protein>
<dbReference type="SUPFAM" id="SSF53850">
    <property type="entry name" value="Periplasmic binding protein-like II"/>
    <property type="match status" value="1"/>
</dbReference>
<keyword evidence="4" id="KW-1185">Reference proteome</keyword>